<dbReference type="Proteomes" id="UP001497444">
    <property type="component" value="Unassembled WGS sequence"/>
</dbReference>
<name>A0ABP0VJ05_9BRYO</name>
<feature type="non-terminal residue" evidence="1">
    <location>
        <position position="1"/>
    </location>
</feature>
<keyword evidence="2" id="KW-1185">Reference proteome</keyword>
<feature type="non-terminal residue" evidence="1">
    <location>
        <position position="77"/>
    </location>
</feature>
<comment type="caution">
    <text evidence="1">The sequence shown here is derived from an EMBL/GenBank/DDBJ whole genome shotgun (WGS) entry which is preliminary data.</text>
</comment>
<evidence type="ECO:0000313" key="2">
    <source>
        <dbReference type="Proteomes" id="UP001497444"/>
    </source>
</evidence>
<reference evidence="1" key="1">
    <citation type="submission" date="2024-02" db="EMBL/GenBank/DDBJ databases">
        <authorList>
            <consortium name="ELIXIR-Norway"/>
            <consortium name="Elixir Norway"/>
        </authorList>
    </citation>
    <scope>NUCLEOTIDE SEQUENCE</scope>
</reference>
<protein>
    <submittedName>
        <fullName evidence="1">Uncharacterized protein</fullName>
    </submittedName>
</protein>
<gene>
    <name evidence="1" type="ORF">CSSPJE1EN1_LOCUS29782</name>
</gene>
<dbReference type="EMBL" id="CAXAQS010001032">
    <property type="protein sequence ID" value="CAK9254404.1"/>
    <property type="molecule type" value="Genomic_DNA"/>
</dbReference>
<proteinExistence type="predicted"/>
<accession>A0ABP0VJ05</accession>
<sequence>SLTIETVDTHLEETIASANLCSMHMQLSRLKNSSTILKDAILTVIPSQYSKVNFKFVRSLPSTDSDSQQSSKQTKLN</sequence>
<evidence type="ECO:0000313" key="1">
    <source>
        <dbReference type="EMBL" id="CAK9254404.1"/>
    </source>
</evidence>
<organism evidence="1 2">
    <name type="scientific">Sphagnum jensenii</name>
    <dbReference type="NCBI Taxonomy" id="128206"/>
    <lineage>
        <taxon>Eukaryota</taxon>
        <taxon>Viridiplantae</taxon>
        <taxon>Streptophyta</taxon>
        <taxon>Embryophyta</taxon>
        <taxon>Bryophyta</taxon>
        <taxon>Sphagnophytina</taxon>
        <taxon>Sphagnopsida</taxon>
        <taxon>Sphagnales</taxon>
        <taxon>Sphagnaceae</taxon>
        <taxon>Sphagnum</taxon>
    </lineage>
</organism>